<sequence length="2181" mass="248796">MKHSIRYTKVEVDYGGDETRNFGSRVEYSSPTNLYEVMTVATVTGDVESYDEDAAIELPVIKSASNGADLAVLINQDLSLFDFVFSFRFIVTLHLAKYAEALTLSFLEQSRVLVILTLDGTLLFISVKLEKLVHKMKIREKEFSRGVSMSCARIDQMGVICVGVEDGSCTLITIDDYDQMLALLENDATADTSAMMISKTVVKSTRCDLGDSHIELVPPLATQFIFPHEKGRDTQVAMLGATERKYYITELGDEKDRDDCVHALACSDDRYLVEVRRDGWLTVWDMGTMVQLRQKRIVSEGEQVRGLTLLEEHNGVDSINAVLIVDNPFNGNTEVQVRRLNDAEVAYALAVESETVLLTFPPHEEFSILIVEPFGFNQRFDEAGVRIRVISESQPDARLDRLLNRMKFDDAELFAKQFKLDIQKVHKSRVNCILSELSSNGVVLRHKFEAFLKYLDLITDDNWVTEICIAGVTLCYSFDYISELLRYVEKRDISDEETLERLARLRYNLTSYRLLYGPSASFDMDSPWTKFIEDNVWKEVFMEFCNQGYFSEALIVWQRYLREMREWMRDEVDTFKQIVDVIQEVIPVDIKKLWAALELLELEVLPMALTKDPVSTISVCVTWLKSIAAVLELQQPSEFPSNALKALSIVQRVMHSLIHHAVAPAETTEVAYVLMMTRADSEDVNDFMGQLNVYVKNLKEMENLKNVYKYPMTYARYTVETVESICDLMLERVRSVHLIKNSIECFVKPYTREHHLDFNQTLYNYIIKVSSKCSMSIGETNPWDERCLAIAEMISSKWLRCEAIIGIARRACPPWSAPLQKTVQAMMDDPHLDSTLHAKLRYECDFAALAQMMMRYTIPVATLKCCMRTKQMFLATIDFIFGETEVQPCHLERLKDVLKIVALLTKIKPRFISRDECIIRFALYAIKQEQEEEGVGSLVKCLMQLDEVERIKAVKNIVSYVVSCVNFPIVNGTNELRLRQIGAATCILERFAEKSKKNMELLMKLRAVRDMQVRYSLAVSLVMLEDDEQKIALLKDLVNKQWTTNASQMWLETRSLCSKLFIDLEEAFDVLLRGAVERNDALLAVQFAEKALSDVCGPSTRFLDLVVECCRFALSTMPRMGEETDVEPLIFLHYTLRRVVSSLVFVASPDYSQLHLALNIATFVEIFDELLTQCFADEMQPVVSEEIAAGRVEGLHPDSLSEGVRRTNIMWGMDSLTGIYNFKSDGQIYDRIGAVRSISRIAGSVFPDEKSKTDQLVRTSWTDFLGFLSISTQTLMELCARLLYARLPCFDENDDRYSSNFEQSVGALCERIIVSSPADLWLASTALLHLSVNTVKETLVRLRKWSHSRRSPEALIAFVRICQFVVLCREPNDHDTLNMLETLVRLRKWSHSRRSPEALIAFVRICQFVVLCREPNDHDTLNMLEQSYVRNIWAKRLAAVGARLPYQITPAAVVKEFVNARLTVSFIVDFCKDFMFDSMEAILLYALQMLLKCAKQDDAKAHHEMIQLSESAFGMLEVTENIFMRLYDCLMSLCPYDYEAISLLIKLMHKHALVDNEEHTLILKRASIALQFLQKATRRAVRTTNELRWYHERKMFIERRQCGEETTLSLLAEGGVESTLSDVVVKDVCETHEPLDIRLPSRACERLPFHPFLFEDNKDIQGTLLPIIYAELNVYNVEVWVELVRRMPRLAISKSDLLAKAILLLVSSRTESGVSLEDAEVEKVRALVFSAGNRVGVAKALMAGIRQLPLCESETKLQLLTIGVDVANMWLGPSGAQLTKPVQEGEKKMISNFAVYLSSSDKRYRTELLLRKVDLLKTETADLLRSPTELIMYIYSNAIDWYDPRDKKTKLDLINELMTLHELDRAALQDELVDRWLVSDKDAGIAVDPNVVAEESVMTAQHNSAIGLIYRFPYLDASVSRVVHLLQSRQLDQAAIYLTNLINKDRNAMSYETKVRCMCCLMRLLNAEQFDTILGYSATGACVKLEQLLYSRLIDLCRLELSVSTFMGLDKPHFARSLLSSGVRQNVELLHLIACIVIDYEVTDRKLIHGLLTKLCTARQREVVSRLLDLCRLYPSLARLSDLAVVWRDIAGWMHGEIDPESPSANQQLRRYAYFCLSFPAEARHTFDSLNAQMQSDGLLVGSQLLSIIISPAQKDIPIAMTVRERVEADVHLSWSDISNE</sequence>
<dbReference type="GO" id="GO:0000070">
    <property type="term" value="P:mitotic sister chromatid segregation"/>
    <property type="evidence" value="ECO:0007669"/>
    <property type="project" value="TreeGrafter"/>
</dbReference>
<dbReference type="GO" id="GO:1990423">
    <property type="term" value="C:RZZ complex"/>
    <property type="evidence" value="ECO:0007669"/>
    <property type="project" value="TreeGrafter"/>
</dbReference>
<dbReference type="SUPFAM" id="SSF50978">
    <property type="entry name" value="WD40 repeat-like"/>
    <property type="match status" value="1"/>
</dbReference>
<dbReference type="Pfam" id="PF24515">
    <property type="entry name" value="ARM_KNTC1_3rd"/>
    <property type="match status" value="1"/>
</dbReference>
<dbReference type="Proteomes" id="UP000031036">
    <property type="component" value="Unassembled WGS sequence"/>
</dbReference>
<dbReference type="GO" id="GO:0031267">
    <property type="term" value="F:small GTPase binding"/>
    <property type="evidence" value="ECO:0007669"/>
    <property type="project" value="TreeGrafter"/>
</dbReference>
<dbReference type="STRING" id="6265.A0A0B2VRC6"/>
<dbReference type="InterPro" id="IPR052802">
    <property type="entry name" value="KNTC1"/>
</dbReference>
<dbReference type="GO" id="GO:0005737">
    <property type="term" value="C:cytoplasm"/>
    <property type="evidence" value="ECO:0007669"/>
    <property type="project" value="TreeGrafter"/>
</dbReference>
<evidence type="ECO:0000313" key="4">
    <source>
        <dbReference type="Proteomes" id="UP000031036"/>
    </source>
</evidence>
<dbReference type="EMBL" id="JPKZ01001041">
    <property type="protein sequence ID" value="KHN84168.1"/>
    <property type="molecule type" value="Genomic_DNA"/>
</dbReference>
<dbReference type="OrthoDB" id="5868545at2759"/>
<dbReference type="PANTHER" id="PTHR15688">
    <property type="entry name" value="KINETOCHORE-ASSOCIATED PROTEIN 1"/>
    <property type="match status" value="1"/>
</dbReference>
<name>A0A0B2VRC6_TOXCA</name>
<gene>
    <name evidence="3" type="primary">KNTC1</name>
    <name evidence="3" type="ORF">Tcan_04926</name>
</gene>
<evidence type="ECO:0000313" key="3">
    <source>
        <dbReference type="EMBL" id="KHN84168.1"/>
    </source>
</evidence>
<dbReference type="OMA" id="EYAKFAM"/>
<dbReference type="PANTHER" id="PTHR15688:SF1">
    <property type="entry name" value="KINETOCHORE-ASSOCIATED PROTEIN 1"/>
    <property type="match status" value="1"/>
</dbReference>
<feature type="domain" description="KNTC1 third ARM-repeats" evidence="1">
    <location>
        <begin position="1459"/>
        <end position="1545"/>
    </location>
</feature>
<dbReference type="Pfam" id="PF24520">
    <property type="entry name" value="ARM_KNTC1_1st"/>
    <property type="match status" value="1"/>
</dbReference>
<feature type="domain" description="KNTC1 first ARM-repeats" evidence="2">
    <location>
        <begin position="401"/>
        <end position="644"/>
    </location>
</feature>
<evidence type="ECO:0000259" key="2">
    <source>
        <dbReference type="Pfam" id="PF24520"/>
    </source>
</evidence>
<dbReference type="GO" id="GO:0005828">
    <property type="term" value="C:kinetochore microtubule"/>
    <property type="evidence" value="ECO:0007669"/>
    <property type="project" value="TreeGrafter"/>
</dbReference>
<comment type="caution">
    <text evidence="3">The sequence shown here is derived from an EMBL/GenBank/DDBJ whole genome shotgun (WGS) entry which is preliminary data.</text>
</comment>
<dbReference type="GO" id="GO:0007094">
    <property type="term" value="P:mitotic spindle assembly checkpoint signaling"/>
    <property type="evidence" value="ECO:0007669"/>
    <property type="project" value="TreeGrafter"/>
</dbReference>
<proteinExistence type="predicted"/>
<dbReference type="InterPro" id="IPR055405">
    <property type="entry name" value="ARM_KNTC1_3rd"/>
</dbReference>
<dbReference type="InterPro" id="IPR055403">
    <property type="entry name" value="ARM_KNTC1_1st"/>
</dbReference>
<dbReference type="GO" id="GO:1903394">
    <property type="term" value="P:protein localization to kinetochore involved in kinetochore assembly"/>
    <property type="evidence" value="ECO:0007669"/>
    <property type="project" value="TreeGrafter"/>
</dbReference>
<evidence type="ECO:0000259" key="1">
    <source>
        <dbReference type="Pfam" id="PF24515"/>
    </source>
</evidence>
<organism evidence="3 4">
    <name type="scientific">Toxocara canis</name>
    <name type="common">Canine roundworm</name>
    <dbReference type="NCBI Taxonomy" id="6265"/>
    <lineage>
        <taxon>Eukaryota</taxon>
        <taxon>Metazoa</taxon>
        <taxon>Ecdysozoa</taxon>
        <taxon>Nematoda</taxon>
        <taxon>Chromadorea</taxon>
        <taxon>Rhabditida</taxon>
        <taxon>Spirurina</taxon>
        <taxon>Ascaridomorpha</taxon>
        <taxon>Ascaridoidea</taxon>
        <taxon>Toxocaridae</taxon>
        <taxon>Toxocara</taxon>
    </lineage>
</organism>
<dbReference type="InterPro" id="IPR036322">
    <property type="entry name" value="WD40_repeat_dom_sf"/>
</dbReference>
<protein>
    <submittedName>
        <fullName evidence="3">Kinetochore-associated protein 1</fullName>
    </submittedName>
</protein>
<reference evidence="3 4" key="1">
    <citation type="submission" date="2014-11" db="EMBL/GenBank/DDBJ databases">
        <title>Genetic blueprint of the zoonotic pathogen Toxocara canis.</title>
        <authorList>
            <person name="Zhu X.-Q."/>
            <person name="Korhonen P.K."/>
            <person name="Cai H."/>
            <person name="Young N.D."/>
            <person name="Nejsum P."/>
            <person name="von Samson-Himmelstjerna G."/>
            <person name="Boag P.R."/>
            <person name="Tan P."/>
            <person name="Li Q."/>
            <person name="Min J."/>
            <person name="Yang Y."/>
            <person name="Wang X."/>
            <person name="Fang X."/>
            <person name="Hall R.S."/>
            <person name="Hofmann A."/>
            <person name="Sternberg P.W."/>
            <person name="Jex A.R."/>
            <person name="Gasser R.B."/>
        </authorList>
    </citation>
    <scope>NUCLEOTIDE SEQUENCE [LARGE SCALE GENOMIC DNA]</scope>
    <source>
        <strain evidence="3">PN_DK_2014</strain>
    </source>
</reference>
<keyword evidence="4" id="KW-1185">Reference proteome</keyword>
<accession>A0A0B2VRC6</accession>